<name>A0A9N8WBK6_9GLOM</name>
<reference evidence="3" key="1">
    <citation type="submission" date="2021-06" db="EMBL/GenBank/DDBJ databases">
        <authorList>
            <person name="Kallberg Y."/>
            <person name="Tangrot J."/>
            <person name="Rosling A."/>
        </authorList>
    </citation>
    <scope>NUCLEOTIDE SEQUENCE</scope>
    <source>
        <strain evidence="3">CL551</strain>
    </source>
</reference>
<dbReference type="Gene3D" id="3.40.50.620">
    <property type="entry name" value="HUPs"/>
    <property type="match status" value="1"/>
</dbReference>
<dbReference type="InterPro" id="IPR014729">
    <property type="entry name" value="Rossmann-like_a/b/a_fold"/>
</dbReference>
<dbReference type="EMBL" id="CAJVPV010000955">
    <property type="protein sequence ID" value="CAG8480981.1"/>
    <property type="molecule type" value="Genomic_DNA"/>
</dbReference>
<proteinExistence type="predicted"/>
<evidence type="ECO:0000256" key="2">
    <source>
        <dbReference type="SAM" id="SignalP"/>
    </source>
</evidence>
<feature type="chain" id="PRO_5040190466" evidence="2">
    <location>
        <begin position="26"/>
        <end position="515"/>
    </location>
</feature>
<dbReference type="PANTHER" id="PTHR31285">
    <property type="entry name" value="NICOTINAMIDE MONONUCLEOTIDE ADENYLYLTRANSFERASE"/>
    <property type="match status" value="1"/>
</dbReference>
<dbReference type="AlphaFoldDB" id="A0A9N8WBK6"/>
<protein>
    <submittedName>
        <fullName evidence="3">16573_t:CDS:1</fullName>
    </submittedName>
</protein>
<comment type="caution">
    <text evidence="3">The sequence shown here is derived from an EMBL/GenBank/DDBJ whole genome shotgun (WGS) entry which is preliminary data.</text>
</comment>
<keyword evidence="4" id="KW-1185">Reference proteome</keyword>
<dbReference type="OrthoDB" id="5591297at2759"/>
<evidence type="ECO:0000313" key="4">
    <source>
        <dbReference type="Proteomes" id="UP000789342"/>
    </source>
</evidence>
<feature type="compositionally biased region" description="Basic and acidic residues" evidence="1">
    <location>
        <begin position="39"/>
        <end position="52"/>
    </location>
</feature>
<gene>
    <name evidence="3" type="ORF">AMORRO_LOCUS2303</name>
</gene>
<dbReference type="PANTHER" id="PTHR31285:SF0">
    <property type="entry name" value="NICOTINAMIDE MONONUCLEOTIDE ADENYLYLTRANSFERASE"/>
    <property type="match status" value="1"/>
</dbReference>
<sequence>MRSVNIITLATTLTILVFLFTPSFAVTVPSSPSNKGKNHVADEFSKTQEKPELPPYSAKQIEYADIPDKSYLYEMQGSQGSEEFTGSSEYNAIMERVRSILNSGNSGNTTTSEIDDASSHVSTDSEVEDSALLWLNLLGKIYNVRRKIYFEKKTQIPITFIGRKFYLVTKVCKDDKGKKETASDKGKRDTVSDKGKKEIVGDKGKKETVGDKGKKETEEFKLNPAKPLFKLTYSNPKIWLHRRKETNQLEPSSYSGGSLVTPTRIAILASSFNPPTKAHLQLLVQSVIDANSGTLQGVLSTKDVPFFDACLLLFAVNNADKPTSSSNDVTNRLLMMEALAKHIVSTYPNEVKNIAVGVNTHGRFLDHARALLSFFYSSNILENSDLSNVSFYFIMGFDTVIRFFNPKYYLDMHKELQAFFETSNIICANRDGYGQEVEDFFKSETVAELLGKGKLIRIQLSQDIAEMSSTSIRKFIGEQCRNSDGDREEKIKRAVYEMCPEPVSEFVIEEGLYRN</sequence>
<organism evidence="3 4">
    <name type="scientific">Acaulospora morrowiae</name>
    <dbReference type="NCBI Taxonomy" id="94023"/>
    <lineage>
        <taxon>Eukaryota</taxon>
        <taxon>Fungi</taxon>
        <taxon>Fungi incertae sedis</taxon>
        <taxon>Mucoromycota</taxon>
        <taxon>Glomeromycotina</taxon>
        <taxon>Glomeromycetes</taxon>
        <taxon>Diversisporales</taxon>
        <taxon>Acaulosporaceae</taxon>
        <taxon>Acaulospora</taxon>
    </lineage>
</organism>
<dbReference type="Proteomes" id="UP000789342">
    <property type="component" value="Unassembled WGS sequence"/>
</dbReference>
<dbReference type="GO" id="GO:0005737">
    <property type="term" value="C:cytoplasm"/>
    <property type="evidence" value="ECO:0007669"/>
    <property type="project" value="TreeGrafter"/>
</dbReference>
<dbReference type="GO" id="GO:0005634">
    <property type="term" value="C:nucleus"/>
    <property type="evidence" value="ECO:0007669"/>
    <property type="project" value="TreeGrafter"/>
</dbReference>
<dbReference type="SUPFAM" id="SSF52374">
    <property type="entry name" value="Nucleotidylyl transferase"/>
    <property type="match status" value="1"/>
</dbReference>
<keyword evidence="2" id="KW-0732">Signal</keyword>
<feature type="region of interest" description="Disordered" evidence="1">
    <location>
        <begin position="30"/>
        <end position="52"/>
    </location>
</feature>
<accession>A0A9N8WBK6</accession>
<evidence type="ECO:0000256" key="1">
    <source>
        <dbReference type="SAM" id="MobiDB-lite"/>
    </source>
</evidence>
<dbReference type="GO" id="GO:0000309">
    <property type="term" value="F:nicotinamide-nucleotide adenylyltransferase activity"/>
    <property type="evidence" value="ECO:0007669"/>
    <property type="project" value="TreeGrafter"/>
</dbReference>
<feature type="signal peptide" evidence="2">
    <location>
        <begin position="1"/>
        <end position="25"/>
    </location>
</feature>
<dbReference type="GO" id="GO:0016887">
    <property type="term" value="F:ATP hydrolysis activity"/>
    <property type="evidence" value="ECO:0007669"/>
    <property type="project" value="TreeGrafter"/>
</dbReference>
<evidence type="ECO:0000313" key="3">
    <source>
        <dbReference type="EMBL" id="CAG8480981.1"/>
    </source>
</evidence>
<feature type="region of interest" description="Disordered" evidence="1">
    <location>
        <begin position="177"/>
        <end position="214"/>
    </location>
</feature>